<dbReference type="Gene3D" id="1.10.3210.10">
    <property type="entry name" value="Hypothetical protein af1432"/>
    <property type="match status" value="1"/>
</dbReference>
<dbReference type="Proteomes" id="UP001321542">
    <property type="component" value="Chromosome"/>
</dbReference>
<name>A0ABM7FH10_9ACTN</name>
<proteinExistence type="predicted"/>
<feature type="compositionally biased region" description="Low complexity" evidence="1">
    <location>
        <begin position="163"/>
        <end position="182"/>
    </location>
</feature>
<organism evidence="2 3">
    <name type="scientific">Streptomyces graminofaciens</name>
    <dbReference type="NCBI Taxonomy" id="68212"/>
    <lineage>
        <taxon>Bacteria</taxon>
        <taxon>Bacillati</taxon>
        <taxon>Actinomycetota</taxon>
        <taxon>Actinomycetes</taxon>
        <taxon>Kitasatosporales</taxon>
        <taxon>Streptomycetaceae</taxon>
        <taxon>Streptomyces</taxon>
    </lineage>
</organism>
<dbReference type="RefSeq" id="WP_286256624.1">
    <property type="nucleotide sequence ID" value="NZ_AP018448.1"/>
</dbReference>
<gene>
    <name evidence="2" type="ORF">SGFS_076580</name>
</gene>
<feature type="region of interest" description="Disordered" evidence="1">
    <location>
        <begin position="160"/>
        <end position="182"/>
    </location>
</feature>
<reference evidence="2 3" key="2">
    <citation type="journal article" date="2023" name="ChemBioChem">
        <title>Acyltransferase Domain Exchange between Two Independent Type I Polyketide Synthases in the Same Producer Strain of Macrolide Antibiotics.</title>
        <authorList>
            <person name="Kudo F."/>
            <person name="Kishikawa K."/>
            <person name="Tsuboi K."/>
            <person name="Kido T."/>
            <person name="Usui T."/>
            <person name="Hashimoto J."/>
            <person name="Shin-Ya K."/>
            <person name="Miyanaga A."/>
            <person name="Eguchi T."/>
        </authorList>
    </citation>
    <scope>NUCLEOTIDE SEQUENCE [LARGE SCALE GENOMIC DNA]</scope>
    <source>
        <strain evidence="2 3">A-8890</strain>
    </source>
</reference>
<keyword evidence="3" id="KW-1185">Reference proteome</keyword>
<accession>A0ABM7FH10</accession>
<dbReference type="EMBL" id="AP018448">
    <property type="protein sequence ID" value="BBC36364.1"/>
    <property type="molecule type" value="Genomic_DNA"/>
</dbReference>
<dbReference type="SUPFAM" id="SSF109604">
    <property type="entry name" value="HD-domain/PDEase-like"/>
    <property type="match status" value="1"/>
</dbReference>
<protein>
    <recommendedName>
        <fullName evidence="4">Phosphohydrolase</fullName>
    </recommendedName>
</protein>
<evidence type="ECO:0008006" key="4">
    <source>
        <dbReference type="Google" id="ProtNLM"/>
    </source>
</evidence>
<evidence type="ECO:0000313" key="3">
    <source>
        <dbReference type="Proteomes" id="UP001321542"/>
    </source>
</evidence>
<dbReference type="Pfam" id="PF13328">
    <property type="entry name" value="HD_4"/>
    <property type="match status" value="1"/>
</dbReference>
<reference evidence="2 3" key="1">
    <citation type="journal article" date="2010" name="ChemBioChem">
        <title>Cloning and characterization of the biosynthetic gene cluster of 16-membered macrolide antibiotic FD-891: involvement of a dual functional cytochrome P450 monooxygenase catalyzing epoxidation and hydroxylation.</title>
        <authorList>
            <person name="Kudo F."/>
            <person name="Motegi A."/>
            <person name="Mizoue K."/>
            <person name="Eguchi T."/>
        </authorList>
    </citation>
    <scope>NUCLEOTIDE SEQUENCE [LARGE SCALE GENOMIC DNA]</scope>
    <source>
        <strain evidence="2 3">A-8890</strain>
    </source>
</reference>
<sequence>MPETPAPTPVPLPAPNPLTLPEIETLARTAHASQTDKAGHPYTEHLQAVADGVNARGGDPDQLAAAWLHDAIEDNALTEQWLTDAPLTPRTKNIVLALTKRPGEPPETYAARILATPGALLVKESDLAHNADPARLAVLDEPTRTRLTHKYAHMRNLLGLPNTATEEAATTPTTTTTDNGNE</sequence>
<evidence type="ECO:0000313" key="2">
    <source>
        <dbReference type="EMBL" id="BBC36364.1"/>
    </source>
</evidence>
<evidence type="ECO:0000256" key="1">
    <source>
        <dbReference type="SAM" id="MobiDB-lite"/>
    </source>
</evidence>